<accession>A0AAV7JRW9</accession>
<gene>
    <name evidence="1" type="ORF">LOD99_5482</name>
</gene>
<sequence length="99" mass="10896">MYILLSGYYPFGGNSENETRSKVLTASYSFAYSTFLTISKASKMCIGSLLEVDPAARLSAAQCLLAVSSSDVVKLKSKVISSKPLKDYLVHRYMQIQLT</sequence>
<evidence type="ECO:0000313" key="2">
    <source>
        <dbReference type="Proteomes" id="UP001165289"/>
    </source>
</evidence>
<comment type="caution">
    <text evidence="1">The sequence shown here is derived from an EMBL/GenBank/DDBJ whole genome shotgun (WGS) entry which is preliminary data.</text>
</comment>
<keyword evidence="2" id="KW-1185">Reference proteome</keyword>
<keyword evidence="1" id="KW-0808">Transferase</keyword>
<dbReference type="EMBL" id="JAKMXF010000307">
    <property type="protein sequence ID" value="KAI6651131.1"/>
    <property type="molecule type" value="Genomic_DNA"/>
</dbReference>
<dbReference type="GO" id="GO:0016301">
    <property type="term" value="F:kinase activity"/>
    <property type="evidence" value="ECO:0007669"/>
    <property type="project" value="UniProtKB-KW"/>
</dbReference>
<organism evidence="1 2">
    <name type="scientific">Oopsacas minuta</name>
    <dbReference type="NCBI Taxonomy" id="111878"/>
    <lineage>
        <taxon>Eukaryota</taxon>
        <taxon>Metazoa</taxon>
        <taxon>Porifera</taxon>
        <taxon>Hexactinellida</taxon>
        <taxon>Hexasterophora</taxon>
        <taxon>Lyssacinosida</taxon>
        <taxon>Leucopsacidae</taxon>
        <taxon>Oopsacas</taxon>
    </lineage>
</organism>
<proteinExistence type="predicted"/>
<protein>
    <submittedName>
        <fullName evidence="1">Myosin light chain kinase 2, skeletal/cardiac muscle-like</fullName>
    </submittedName>
</protein>
<name>A0AAV7JRW9_9METZ</name>
<dbReference type="PANTHER" id="PTHR24347">
    <property type="entry name" value="SERINE/THREONINE-PROTEIN KINASE"/>
    <property type="match status" value="1"/>
</dbReference>
<reference evidence="1 2" key="1">
    <citation type="journal article" date="2023" name="BMC Biol.">
        <title>The compact genome of the sponge Oopsacas minuta (Hexactinellida) is lacking key metazoan core genes.</title>
        <authorList>
            <person name="Santini S."/>
            <person name="Schenkelaars Q."/>
            <person name="Jourda C."/>
            <person name="Duchesne M."/>
            <person name="Belahbib H."/>
            <person name="Rocher C."/>
            <person name="Selva M."/>
            <person name="Riesgo A."/>
            <person name="Vervoort M."/>
            <person name="Leys S.P."/>
            <person name="Kodjabachian L."/>
            <person name="Le Bivic A."/>
            <person name="Borchiellini C."/>
            <person name="Claverie J.M."/>
            <person name="Renard E."/>
        </authorList>
    </citation>
    <scope>NUCLEOTIDE SEQUENCE [LARGE SCALE GENOMIC DNA]</scope>
    <source>
        <strain evidence="1">SPO-2</strain>
    </source>
</reference>
<keyword evidence="1" id="KW-0418">Kinase</keyword>
<dbReference type="Proteomes" id="UP001165289">
    <property type="component" value="Unassembled WGS sequence"/>
</dbReference>
<dbReference type="InterPro" id="IPR011009">
    <property type="entry name" value="Kinase-like_dom_sf"/>
</dbReference>
<dbReference type="SUPFAM" id="SSF56112">
    <property type="entry name" value="Protein kinase-like (PK-like)"/>
    <property type="match status" value="1"/>
</dbReference>
<dbReference type="AlphaFoldDB" id="A0AAV7JRW9"/>
<dbReference type="Gene3D" id="1.10.510.10">
    <property type="entry name" value="Transferase(Phosphotransferase) domain 1"/>
    <property type="match status" value="1"/>
</dbReference>
<evidence type="ECO:0000313" key="1">
    <source>
        <dbReference type="EMBL" id="KAI6651131.1"/>
    </source>
</evidence>